<dbReference type="PANTHER" id="PTHR32305">
    <property type="match status" value="1"/>
</dbReference>
<dbReference type="InterPro" id="IPR006530">
    <property type="entry name" value="YD"/>
</dbReference>
<protein>
    <recommendedName>
        <fullName evidence="2">Teneurin-like YD-shell domain-containing protein</fullName>
    </recommendedName>
</protein>
<sequence length="320" mass="36798">MTKQYSYGYDLNGNITSFGNGTSNFSAQYDNLNRVTKVTEPNTSNYLQSAYDDADRRTQLSVVYGSAVWNYDFTYDSSGQPLKFYDEAYNRSTWYLFDESGRLIKSYNSNDTAEYYEYDREGRVTQVRVEKGGEVVEKFRYDYDANDNIVKIWSDIDSSWIEYTYDSLDQLLQEKYSNNTTIQYEYDASGNRTKVITNGVATVYTYNTEKNRLVSVGGRSYQYDANGNVISDGNYTYVWGDDNKLQEVKQGVNFIASFTYDALGNRTSMTAGGVTKTFHYDGERVSYVTESTGKIYRFAYDHSGRPVFMSFPREPILVSL</sequence>
<evidence type="ECO:0000259" key="2">
    <source>
        <dbReference type="Pfam" id="PF25023"/>
    </source>
</evidence>
<dbReference type="NCBIfam" id="TIGR01643">
    <property type="entry name" value="YD_repeat_2x"/>
    <property type="match status" value="1"/>
</dbReference>
<proteinExistence type="predicted"/>
<evidence type="ECO:0000313" key="4">
    <source>
        <dbReference type="Proteomes" id="UP001310386"/>
    </source>
</evidence>
<accession>A0ABU5ZG30</accession>
<feature type="domain" description="Teneurin-like YD-shell" evidence="2">
    <location>
        <begin position="160"/>
        <end position="309"/>
    </location>
</feature>
<dbReference type="PANTHER" id="PTHR32305:SF15">
    <property type="entry name" value="PROTEIN RHSA-RELATED"/>
    <property type="match status" value="1"/>
</dbReference>
<evidence type="ECO:0000313" key="3">
    <source>
        <dbReference type="EMBL" id="MEB3100266.1"/>
    </source>
</evidence>
<dbReference type="InterPro" id="IPR056823">
    <property type="entry name" value="TEN-like_YD-shell"/>
</dbReference>
<dbReference type="EMBL" id="JAYJLD010000001">
    <property type="protein sequence ID" value="MEB3100266.1"/>
    <property type="molecule type" value="Genomic_DNA"/>
</dbReference>
<dbReference type="RefSeq" id="WP_371752364.1">
    <property type="nucleotide sequence ID" value="NZ_JAYJLD010000001.1"/>
</dbReference>
<keyword evidence="4" id="KW-1185">Reference proteome</keyword>
<organism evidence="3 4">
    <name type="scientific">Ferviditalea candida</name>
    <dbReference type="NCBI Taxonomy" id="3108399"/>
    <lineage>
        <taxon>Bacteria</taxon>
        <taxon>Bacillati</taxon>
        <taxon>Bacillota</taxon>
        <taxon>Bacilli</taxon>
        <taxon>Bacillales</taxon>
        <taxon>Paenibacillaceae</taxon>
        <taxon>Ferviditalea</taxon>
    </lineage>
</organism>
<dbReference type="Proteomes" id="UP001310386">
    <property type="component" value="Unassembled WGS sequence"/>
</dbReference>
<dbReference type="InterPro" id="IPR050708">
    <property type="entry name" value="T6SS_VgrG/RHS"/>
</dbReference>
<dbReference type="Gene3D" id="2.180.10.10">
    <property type="entry name" value="RHS repeat-associated core"/>
    <property type="match status" value="1"/>
</dbReference>
<evidence type="ECO:0000256" key="1">
    <source>
        <dbReference type="ARBA" id="ARBA00022737"/>
    </source>
</evidence>
<name>A0ABU5ZG30_9BACL</name>
<dbReference type="Pfam" id="PF25023">
    <property type="entry name" value="TEN_YD-shell"/>
    <property type="match status" value="1"/>
</dbReference>
<comment type="caution">
    <text evidence="3">The sequence shown here is derived from an EMBL/GenBank/DDBJ whole genome shotgun (WGS) entry which is preliminary data.</text>
</comment>
<keyword evidence="1" id="KW-0677">Repeat</keyword>
<reference evidence="3" key="1">
    <citation type="submission" date="2023-12" db="EMBL/GenBank/DDBJ databases">
        <title>Fervidustalea candida gen. nov., sp. nov., a novel member of the family Paenibacillaceae isolated from a geothermal area.</title>
        <authorList>
            <person name="Li W.-J."/>
            <person name="Jiao J.-Y."/>
            <person name="Chen Y."/>
        </authorList>
    </citation>
    <scope>NUCLEOTIDE SEQUENCE</scope>
    <source>
        <strain evidence="3">SYSU GA230002</strain>
    </source>
</reference>
<gene>
    <name evidence="3" type="ORF">VF724_01160</name>
</gene>